<protein>
    <submittedName>
        <fullName evidence="7">Family A G protein-coupled receptor-like protein</fullName>
    </submittedName>
</protein>
<dbReference type="PRINTS" id="PR00251">
    <property type="entry name" value="BACTRLOPSIN"/>
</dbReference>
<proteinExistence type="inferred from homology"/>
<keyword evidence="5 6" id="KW-0472">Membrane</keyword>
<gene>
    <name evidence="7" type="ORF">N7494_006072</name>
</gene>
<feature type="transmembrane region" description="Helical" evidence="6">
    <location>
        <begin position="216"/>
        <end position="244"/>
    </location>
</feature>
<name>A0AAD6CVM0_9EURO</name>
<reference evidence="7 8" key="1">
    <citation type="journal article" date="2023" name="IMA Fungus">
        <title>Comparative genomic study of the Penicillium genus elucidates a diverse pangenome and 15 lateral gene transfer events.</title>
        <authorList>
            <person name="Petersen C."/>
            <person name="Sorensen T."/>
            <person name="Nielsen M.R."/>
            <person name="Sondergaard T.E."/>
            <person name="Sorensen J.L."/>
            <person name="Fitzpatrick D.A."/>
            <person name="Frisvad J.C."/>
            <person name="Nielsen K.L."/>
        </authorList>
    </citation>
    <scope>NUCLEOTIDE SEQUENCE [LARGE SCALE GENOMIC DNA]</scope>
    <source>
        <strain evidence="7 8">IBT 35679</strain>
    </source>
</reference>
<comment type="subcellular location">
    <subcellularLocation>
        <location evidence="1">Membrane</location>
        <topology evidence="1">Multi-pass membrane protein</topology>
    </subcellularLocation>
</comment>
<sequence>MGILARANDALSVNPPTGVAEALSEHGSDWLWAVTAIYAVAFFAALVPCFTTPPNKRVFHYILAFALLAGTTTYFAQASDLGWSSISQAENLDNGLTRQIFYARYINWVVGFPALVLCLGLLAGVSWTTICSNIFCAWFWVLAYLAAAYTTTVYKWGFFTFGTFTWIILAMSTLNESHESAVKIGIGRDYLILSGLVNAVWFLYPIAFGLSDGGNVIGVTGGFVFFGVLDTLVLPVVSMVFLLFTGKWDYEKLNLAFSEVRGV</sequence>
<dbReference type="SMART" id="SM01021">
    <property type="entry name" value="Bac_rhodopsin"/>
    <property type="match status" value="1"/>
</dbReference>
<dbReference type="CDD" id="cd15239">
    <property type="entry name" value="7tm_YRO2_fungal-like"/>
    <property type="match status" value="1"/>
</dbReference>
<keyword evidence="4 6" id="KW-1133">Transmembrane helix</keyword>
<dbReference type="GO" id="GO:0005783">
    <property type="term" value="C:endoplasmic reticulum"/>
    <property type="evidence" value="ECO:0007669"/>
    <property type="project" value="TreeGrafter"/>
</dbReference>
<accession>A0AAD6CVM0</accession>
<feature type="transmembrane region" description="Helical" evidence="6">
    <location>
        <begin position="190"/>
        <end position="210"/>
    </location>
</feature>
<evidence type="ECO:0000256" key="6">
    <source>
        <dbReference type="SAM" id="Phobius"/>
    </source>
</evidence>
<feature type="transmembrane region" description="Helical" evidence="6">
    <location>
        <begin position="156"/>
        <end position="174"/>
    </location>
</feature>
<dbReference type="EMBL" id="JAQIZZ010000005">
    <property type="protein sequence ID" value="KAJ5540996.1"/>
    <property type="molecule type" value="Genomic_DNA"/>
</dbReference>
<evidence type="ECO:0000256" key="4">
    <source>
        <dbReference type="ARBA" id="ARBA00022989"/>
    </source>
</evidence>
<comment type="similarity">
    <text evidence="2">Belongs to the archaeal/bacterial/fungal opsin family.</text>
</comment>
<evidence type="ECO:0000256" key="1">
    <source>
        <dbReference type="ARBA" id="ARBA00004141"/>
    </source>
</evidence>
<evidence type="ECO:0000313" key="8">
    <source>
        <dbReference type="Proteomes" id="UP001220324"/>
    </source>
</evidence>
<feature type="transmembrane region" description="Helical" evidence="6">
    <location>
        <begin position="30"/>
        <end position="51"/>
    </location>
</feature>
<feature type="transmembrane region" description="Helical" evidence="6">
    <location>
        <begin position="130"/>
        <end position="150"/>
    </location>
</feature>
<dbReference type="InterPro" id="IPR043476">
    <property type="entry name" value="Yro2-like_7TM"/>
</dbReference>
<dbReference type="Pfam" id="PF01036">
    <property type="entry name" value="Bac_rhodopsin"/>
    <property type="match status" value="1"/>
</dbReference>
<dbReference type="GO" id="GO:0005886">
    <property type="term" value="C:plasma membrane"/>
    <property type="evidence" value="ECO:0007669"/>
    <property type="project" value="TreeGrafter"/>
</dbReference>
<dbReference type="PANTHER" id="PTHR28286:SF1">
    <property type="entry name" value="30 KDA HEAT SHOCK PROTEIN-RELATED"/>
    <property type="match status" value="1"/>
</dbReference>
<comment type="caution">
    <text evidence="7">The sequence shown here is derived from an EMBL/GenBank/DDBJ whole genome shotgun (WGS) entry which is preliminary data.</text>
</comment>
<dbReference type="Gene3D" id="1.20.1070.10">
    <property type="entry name" value="Rhodopsin 7-helix transmembrane proteins"/>
    <property type="match status" value="1"/>
</dbReference>
<dbReference type="SUPFAM" id="SSF81321">
    <property type="entry name" value="Family A G protein-coupled receptor-like"/>
    <property type="match status" value="1"/>
</dbReference>
<feature type="transmembrane region" description="Helical" evidence="6">
    <location>
        <begin position="105"/>
        <end position="123"/>
    </location>
</feature>
<evidence type="ECO:0000256" key="2">
    <source>
        <dbReference type="ARBA" id="ARBA00008130"/>
    </source>
</evidence>
<evidence type="ECO:0000256" key="3">
    <source>
        <dbReference type="ARBA" id="ARBA00022692"/>
    </source>
</evidence>
<dbReference type="Proteomes" id="UP001220324">
    <property type="component" value="Unassembled WGS sequence"/>
</dbReference>
<evidence type="ECO:0000313" key="7">
    <source>
        <dbReference type="EMBL" id="KAJ5540996.1"/>
    </source>
</evidence>
<dbReference type="AlphaFoldDB" id="A0AAD6CVM0"/>
<feature type="transmembrane region" description="Helical" evidence="6">
    <location>
        <begin position="58"/>
        <end position="76"/>
    </location>
</feature>
<keyword evidence="8" id="KW-1185">Reference proteome</keyword>
<dbReference type="PANTHER" id="PTHR28286">
    <property type="match status" value="1"/>
</dbReference>
<dbReference type="InterPro" id="IPR001425">
    <property type="entry name" value="Arc/bac/fun_rhodopsins"/>
</dbReference>
<keyword evidence="3 6" id="KW-0812">Transmembrane</keyword>
<organism evidence="7 8">
    <name type="scientific">Penicillium frequentans</name>
    <dbReference type="NCBI Taxonomy" id="3151616"/>
    <lineage>
        <taxon>Eukaryota</taxon>
        <taxon>Fungi</taxon>
        <taxon>Dikarya</taxon>
        <taxon>Ascomycota</taxon>
        <taxon>Pezizomycotina</taxon>
        <taxon>Eurotiomycetes</taxon>
        <taxon>Eurotiomycetidae</taxon>
        <taxon>Eurotiales</taxon>
        <taxon>Aspergillaceae</taxon>
        <taxon>Penicillium</taxon>
    </lineage>
</organism>
<evidence type="ECO:0000256" key="5">
    <source>
        <dbReference type="ARBA" id="ARBA00023136"/>
    </source>
</evidence>